<feature type="domain" description="Alcohol dehydrogenase iron-type/glycerol dehydrogenase GldA" evidence="2">
    <location>
        <begin position="9"/>
        <end position="177"/>
    </location>
</feature>
<dbReference type="FunFam" id="3.40.50.1970:FF:000003">
    <property type="entry name" value="Alcohol dehydrogenase, iron-containing"/>
    <property type="match status" value="1"/>
</dbReference>
<dbReference type="Pfam" id="PF25137">
    <property type="entry name" value="ADH_Fe_C"/>
    <property type="match status" value="1"/>
</dbReference>
<dbReference type="GO" id="GO:1990002">
    <property type="term" value="F:methylglyoxal reductase (NADPH) (acetol producing) activity"/>
    <property type="evidence" value="ECO:0007669"/>
    <property type="project" value="TreeGrafter"/>
</dbReference>
<evidence type="ECO:0000256" key="1">
    <source>
        <dbReference type="ARBA" id="ARBA00023002"/>
    </source>
</evidence>
<name>A0A9D9DFL7_9FIRM</name>
<reference evidence="4" key="2">
    <citation type="journal article" date="2021" name="PeerJ">
        <title>Extensive microbial diversity within the chicken gut microbiome revealed by metagenomics and culture.</title>
        <authorList>
            <person name="Gilroy R."/>
            <person name="Ravi A."/>
            <person name="Getino M."/>
            <person name="Pursley I."/>
            <person name="Horton D.L."/>
            <person name="Alikhan N.F."/>
            <person name="Baker D."/>
            <person name="Gharbi K."/>
            <person name="Hall N."/>
            <person name="Watson M."/>
            <person name="Adriaenssens E.M."/>
            <person name="Foster-Nyarko E."/>
            <person name="Jarju S."/>
            <person name="Secka A."/>
            <person name="Antonio M."/>
            <person name="Oren A."/>
            <person name="Chaudhuri R.R."/>
            <person name="La Ragione R."/>
            <person name="Hildebrand F."/>
            <person name="Pallen M.J."/>
        </authorList>
    </citation>
    <scope>NUCLEOTIDE SEQUENCE</scope>
    <source>
        <strain evidence="4">17113</strain>
    </source>
</reference>
<proteinExistence type="predicted"/>
<dbReference type="CDD" id="cd08187">
    <property type="entry name" value="BDH"/>
    <property type="match status" value="1"/>
</dbReference>
<dbReference type="SUPFAM" id="SSF56796">
    <property type="entry name" value="Dehydroquinate synthase-like"/>
    <property type="match status" value="1"/>
</dbReference>
<dbReference type="GO" id="GO:1990362">
    <property type="term" value="F:butanol dehydrogenase (NAD+) activity"/>
    <property type="evidence" value="ECO:0007669"/>
    <property type="project" value="InterPro"/>
</dbReference>
<dbReference type="InterPro" id="IPR001670">
    <property type="entry name" value="ADH_Fe/GldA"/>
</dbReference>
<dbReference type="Gene3D" id="3.40.50.1970">
    <property type="match status" value="1"/>
</dbReference>
<dbReference type="InterPro" id="IPR044731">
    <property type="entry name" value="BDH-like"/>
</dbReference>
<feature type="domain" description="Fe-containing alcohol dehydrogenase-like C-terminal" evidence="3">
    <location>
        <begin position="194"/>
        <end position="388"/>
    </location>
</feature>
<evidence type="ECO:0000259" key="2">
    <source>
        <dbReference type="Pfam" id="PF00465"/>
    </source>
</evidence>
<dbReference type="GO" id="GO:0005829">
    <property type="term" value="C:cytosol"/>
    <property type="evidence" value="ECO:0007669"/>
    <property type="project" value="TreeGrafter"/>
</dbReference>
<sequence>MIDFDFVSPTKIYFGRGKEDLIGDILSKEGAKTVLIVYGSDRIRREGLLPKVEASILAKGISYRELSGIRANPVAEKVREGVALSRKEGVDFILAIGGGSVIDTAKSIAVGFYHQGDPFDFNLKKAVPEKALPVGVILTFGSAGSEASSSCVIQDDEAKIKQGFNSDLVRPRFVIENPELSFSLPKYQTFAGISDIMMHSLERYFDPSGDNELADEWALDLVKSTMEAAKVLLNDPLNYEARARVMLNSTLSHNGLTGLGKPFFFVVHPLEHALSGYLPSITHGAGVALLFPAWAKVKRKENEAKLAKMGRRLFNILSPFDEEASIIAIESIRDFFSSIGMPGSLNELGLTQKDIEPLVALASGNGTRVIGCYPQSLDTEDMRKIFASLLTK</sequence>
<dbReference type="PANTHER" id="PTHR43633">
    <property type="entry name" value="ALCOHOL DEHYDROGENASE YQHD"/>
    <property type="match status" value="1"/>
</dbReference>
<organism evidence="4 5">
    <name type="scientific">Candidatus Alloenteromonas pullistercoris</name>
    <dbReference type="NCBI Taxonomy" id="2840785"/>
    <lineage>
        <taxon>Bacteria</taxon>
        <taxon>Bacillati</taxon>
        <taxon>Bacillota</taxon>
        <taxon>Bacillota incertae sedis</taxon>
        <taxon>Candidatus Alloenteromonas</taxon>
    </lineage>
</organism>
<evidence type="ECO:0000313" key="4">
    <source>
        <dbReference type="EMBL" id="MBO8425952.1"/>
    </source>
</evidence>
<dbReference type="GO" id="GO:0046872">
    <property type="term" value="F:metal ion binding"/>
    <property type="evidence" value="ECO:0007669"/>
    <property type="project" value="InterPro"/>
</dbReference>
<dbReference type="InterPro" id="IPR056798">
    <property type="entry name" value="ADH_Fe_C"/>
</dbReference>
<evidence type="ECO:0000313" key="5">
    <source>
        <dbReference type="Proteomes" id="UP000823634"/>
    </source>
</evidence>
<dbReference type="EMBL" id="JADINA010000011">
    <property type="protein sequence ID" value="MBO8425952.1"/>
    <property type="molecule type" value="Genomic_DNA"/>
</dbReference>
<dbReference type="Pfam" id="PF00465">
    <property type="entry name" value="Fe-ADH"/>
    <property type="match status" value="1"/>
</dbReference>
<dbReference type="GO" id="GO:0008106">
    <property type="term" value="F:alcohol dehydrogenase (NADP+) activity"/>
    <property type="evidence" value="ECO:0007669"/>
    <property type="project" value="TreeGrafter"/>
</dbReference>
<dbReference type="PANTHER" id="PTHR43633:SF1">
    <property type="entry name" value="ALCOHOL DEHYDROGENASE YQHD"/>
    <property type="match status" value="1"/>
</dbReference>
<gene>
    <name evidence="4" type="ORF">IAC61_01345</name>
</gene>
<dbReference type="Proteomes" id="UP000823634">
    <property type="component" value="Unassembled WGS sequence"/>
</dbReference>
<accession>A0A9D9DFL7</accession>
<dbReference type="AlphaFoldDB" id="A0A9D9DFL7"/>
<reference evidence="4" key="1">
    <citation type="submission" date="2020-10" db="EMBL/GenBank/DDBJ databases">
        <authorList>
            <person name="Gilroy R."/>
        </authorList>
    </citation>
    <scope>NUCLEOTIDE SEQUENCE</scope>
    <source>
        <strain evidence="4">17113</strain>
    </source>
</reference>
<comment type="caution">
    <text evidence="4">The sequence shown here is derived from an EMBL/GenBank/DDBJ whole genome shotgun (WGS) entry which is preliminary data.</text>
</comment>
<evidence type="ECO:0000259" key="3">
    <source>
        <dbReference type="Pfam" id="PF25137"/>
    </source>
</evidence>
<protein>
    <submittedName>
        <fullName evidence="4">Iron-containing alcohol dehydrogenase</fullName>
    </submittedName>
</protein>
<keyword evidence="1" id="KW-0560">Oxidoreductase</keyword>
<dbReference type="Gene3D" id="1.20.1090.10">
    <property type="entry name" value="Dehydroquinate synthase-like - alpha domain"/>
    <property type="match status" value="1"/>
</dbReference>